<sequence>MLDQRLPISSPINEFGITVPVRFFAVRRQEVSPATSKIAAEVT</sequence>
<protein>
    <submittedName>
        <fullName evidence="1">Uncharacterized protein</fullName>
    </submittedName>
</protein>
<dbReference type="PATRIC" id="fig|991778.3.peg.1862"/>
<evidence type="ECO:0000313" key="1">
    <source>
        <dbReference type="EMBL" id="EGF28260.1"/>
    </source>
</evidence>
<dbReference type="AlphaFoldDB" id="F2APZ2"/>
<name>F2APZ2_RHOBT</name>
<gene>
    <name evidence="1" type="ORF">RBWH47_03360</name>
</gene>
<organism evidence="1 2">
    <name type="scientific">Rhodopirellula baltica WH47</name>
    <dbReference type="NCBI Taxonomy" id="991778"/>
    <lineage>
        <taxon>Bacteria</taxon>
        <taxon>Pseudomonadati</taxon>
        <taxon>Planctomycetota</taxon>
        <taxon>Planctomycetia</taxon>
        <taxon>Pirellulales</taxon>
        <taxon>Pirellulaceae</taxon>
        <taxon>Rhodopirellula</taxon>
    </lineage>
</organism>
<reference evidence="1 2" key="1">
    <citation type="journal article" date="2013" name="Mar. Genomics">
        <title>Expression of sulfatases in Rhodopirellula baltica and the diversity of sulfatases in the genus Rhodopirellula.</title>
        <authorList>
            <person name="Wegner C.E."/>
            <person name="Richter-Heitmann T."/>
            <person name="Klindworth A."/>
            <person name="Klockow C."/>
            <person name="Richter M."/>
            <person name="Achstetter T."/>
            <person name="Glockner F.O."/>
            <person name="Harder J."/>
        </authorList>
    </citation>
    <scope>NUCLEOTIDE SEQUENCE [LARGE SCALE GENOMIC DNA]</scope>
    <source>
        <strain evidence="1 2">WH47</strain>
    </source>
</reference>
<comment type="caution">
    <text evidence="1">The sequence shown here is derived from an EMBL/GenBank/DDBJ whole genome shotgun (WGS) entry which is preliminary data.</text>
</comment>
<dbReference type="Proteomes" id="UP000006222">
    <property type="component" value="Unassembled WGS sequence"/>
</dbReference>
<dbReference type="EMBL" id="AFAR01000100">
    <property type="protein sequence ID" value="EGF28260.1"/>
    <property type="molecule type" value="Genomic_DNA"/>
</dbReference>
<evidence type="ECO:0000313" key="2">
    <source>
        <dbReference type="Proteomes" id="UP000006222"/>
    </source>
</evidence>
<proteinExistence type="predicted"/>
<accession>F2APZ2</accession>